<accession>A0A8J3B7N0</accession>
<sequence>MARVTETAAKPAHPGFARMFQPGRLTLGVFFPIEAFEGANPTMRNQVALAQRAEALGFAALWFRDVPLLDPHFGDIGQIYDPWVYLGYIAAQTRTIALVTGAIILPLRHPLHVAKAAASVDELSGRRLVLGVATGDRPVEFPAFGKKWDERGHLFRESLAFIRRAWAERFPEIDSPLGHLHGADLVPKPPAGWIPTLVTGHSQQPIEWIARHSDGWIMYPRAPQVQQRIVSEWRRATEEAAPGVFKPFAQSLYIDLAHDPDEPPRPIHLGYRLGRNVLIELLNTLREIGVNHVALNLKYGQRPAPEVLEEVGEYVLPHFRAQTAATESKSSG</sequence>
<name>A0A8J3B7N0_9BACI</name>
<dbReference type="AlphaFoldDB" id="A0A8J3B7N0"/>
<dbReference type="InterPro" id="IPR011251">
    <property type="entry name" value="Luciferase-like_dom"/>
</dbReference>
<evidence type="ECO:0000256" key="2">
    <source>
        <dbReference type="ARBA" id="ARBA00022643"/>
    </source>
</evidence>
<organism evidence="6 7">
    <name type="scientific">Calditerricola satsumensis</name>
    <dbReference type="NCBI Taxonomy" id="373054"/>
    <lineage>
        <taxon>Bacteria</taxon>
        <taxon>Bacillati</taxon>
        <taxon>Bacillota</taxon>
        <taxon>Bacilli</taxon>
        <taxon>Bacillales</taxon>
        <taxon>Bacillaceae</taxon>
        <taxon>Calditerricola</taxon>
    </lineage>
</organism>
<feature type="domain" description="Luciferase-like" evidence="5">
    <location>
        <begin position="27"/>
        <end position="242"/>
    </location>
</feature>
<reference evidence="6" key="1">
    <citation type="journal article" date="2014" name="Int. J. Syst. Evol. Microbiol.">
        <title>Complete genome sequence of Corynebacterium casei LMG S-19264T (=DSM 44701T), isolated from a smear-ripened cheese.</title>
        <authorList>
            <consortium name="US DOE Joint Genome Institute (JGI-PGF)"/>
            <person name="Walter F."/>
            <person name="Albersmeier A."/>
            <person name="Kalinowski J."/>
            <person name="Ruckert C."/>
        </authorList>
    </citation>
    <scope>NUCLEOTIDE SEQUENCE</scope>
    <source>
        <strain evidence="6">JCM 14719</strain>
    </source>
</reference>
<dbReference type="RefSeq" id="WP_054671834.1">
    <property type="nucleotide sequence ID" value="NZ_BMOF01000022.1"/>
</dbReference>
<dbReference type="GO" id="GO:0004497">
    <property type="term" value="F:monooxygenase activity"/>
    <property type="evidence" value="ECO:0007669"/>
    <property type="project" value="UniProtKB-KW"/>
</dbReference>
<dbReference type="GO" id="GO:0016705">
    <property type="term" value="F:oxidoreductase activity, acting on paired donors, with incorporation or reduction of molecular oxygen"/>
    <property type="evidence" value="ECO:0007669"/>
    <property type="project" value="InterPro"/>
</dbReference>
<evidence type="ECO:0000313" key="6">
    <source>
        <dbReference type="EMBL" id="GGK00248.1"/>
    </source>
</evidence>
<keyword evidence="1" id="KW-0285">Flavoprotein</keyword>
<dbReference type="SUPFAM" id="SSF51679">
    <property type="entry name" value="Bacterial luciferase-like"/>
    <property type="match status" value="1"/>
</dbReference>
<dbReference type="EMBL" id="BMOF01000022">
    <property type="protein sequence ID" value="GGK00248.1"/>
    <property type="molecule type" value="Genomic_DNA"/>
</dbReference>
<keyword evidence="7" id="KW-1185">Reference proteome</keyword>
<dbReference type="InterPro" id="IPR051260">
    <property type="entry name" value="Diverse_substr_monoxygenases"/>
</dbReference>
<comment type="caution">
    <text evidence="6">The sequence shown here is derived from an EMBL/GenBank/DDBJ whole genome shotgun (WGS) entry which is preliminary data.</text>
</comment>
<protein>
    <recommendedName>
        <fullName evidence="5">Luciferase-like domain-containing protein</fullName>
    </recommendedName>
</protein>
<evidence type="ECO:0000259" key="5">
    <source>
        <dbReference type="Pfam" id="PF00296"/>
    </source>
</evidence>
<evidence type="ECO:0000313" key="7">
    <source>
        <dbReference type="Proteomes" id="UP000637720"/>
    </source>
</evidence>
<dbReference type="PANTHER" id="PTHR30011:SF16">
    <property type="entry name" value="C2H2 FINGER DOMAIN TRANSCRIPTION FACTOR (EUROFUNG)-RELATED"/>
    <property type="match status" value="1"/>
</dbReference>
<evidence type="ECO:0000256" key="1">
    <source>
        <dbReference type="ARBA" id="ARBA00022630"/>
    </source>
</evidence>
<dbReference type="Proteomes" id="UP000637720">
    <property type="component" value="Unassembled WGS sequence"/>
</dbReference>
<evidence type="ECO:0000256" key="4">
    <source>
        <dbReference type="ARBA" id="ARBA00023033"/>
    </source>
</evidence>
<dbReference type="Pfam" id="PF00296">
    <property type="entry name" value="Bac_luciferase"/>
    <property type="match status" value="1"/>
</dbReference>
<dbReference type="PANTHER" id="PTHR30011">
    <property type="entry name" value="ALKANESULFONATE MONOOXYGENASE-RELATED"/>
    <property type="match status" value="1"/>
</dbReference>
<keyword evidence="3" id="KW-0560">Oxidoreductase</keyword>
<keyword evidence="4" id="KW-0503">Monooxygenase</keyword>
<reference evidence="6" key="2">
    <citation type="submission" date="2020-09" db="EMBL/GenBank/DDBJ databases">
        <authorList>
            <person name="Sun Q."/>
            <person name="Ohkuma M."/>
        </authorList>
    </citation>
    <scope>NUCLEOTIDE SEQUENCE</scope>
    <source>
        <strain evidence="6">JCM 14719</strain>
    </source>
</reference>
<dbReference type="InterPro" id="IPR036661">
    <property type="entry name" value="Luciferase-like_sf"/>
</dbReference>
<evidence type="ECO:0000256" key="3">
    <source>
        <dbReference type="ARBA" id="ARBA00023002"/>
    </source>
</evidence>
<keyword evidence="2" id="KW-0288">FMN</keyword>
<gene>
    <name evidence="6" type="ORF">GCM10007043_12870</name>
</gene>
<dbReference type="Gene3D" id="3.20.20.30">
    <property type="entry name" value="Luciferase-like domain"/>
    <property type="match status" value="1"/>
</dbReference>
<dbReference type="NCBIfam" id="TIGR03571">
    <property type="entry name" value="lucif_BA3436"/>
    <property type="match status" value="1"/>
</dbReference>
<dbReference type="InterPro" id="IPR020020">
    <property type="entry name" value="Luciferase-type_oxidoreductase"/>
</dbReference>
<proteinExistence type="predicted"/>